<evidence type="ECO:0000256" key="2">
    <source>
        <dbReference type="ARBA" id="ARBA00012438"/>
    </source>
</evidence>
<dbReference type="NCBIfam" id="TIGR00229">
    <property type="entry name" value="sensory_box"/>
    <property type="match status" value="1"/>
</dbReference>
<dbReference type="Gene3D" id="1.10.287.130">
    <property type="match status" value="1"/>
</dbReference>
<dbReference type="InterPro" id="IPR004358">
    <property type="entry name" value="Sig_transdc_His_kin-like_C"/>
</dbReference>
<dbReference type="SMART" id="SM00091">
    <property type="entry name" value="PAS"/>
    <property type="match status" value="1"/>
</dbReference>
<dbReference type="InterPro" id="IPR011006">
    <property type="entry name" value="CheY-like_superfamily"/>
</dbReference>
<dbReference type="InterPro" id="IPR001789">
    <property type="entry name" value="Sig_transdc_resp-reg_receiver"/>
</dbReference>
<dbReference type="SUPFAM" id="SSF52172">
    <property type="entry name" value="CheY-like"/>
    <property type="match status" value="1"/>
</dbReference>
<keyword evidence="7" id="KW-0175">Coiled coil</keyword>
<dbReference type="CDD" id="cd00156">
    <property type="entry name" value="REC"/>
    <property type="match status" value="1"/>
</dbReference>
<dbReference type="PROSITE" id="PS50113">
    <property type="entry name" value="PAC"/>
    <property type="match status" value="1"/>
</dbReference>
<dbReference type="InterPro" id="IPR003594">
    <property type="entry name" value="HATPase_dom"/>
</dbReference>
<dbReference type="CDD" id="cd00130">
    <property type="entry name" value="PAS"/>
    <property type="match status" value="1"/>
</dbReference>
<dbReference type="CDD" id="cd00075">
    <property type="entry name" value="HATPase"/>
    <property type="match status" value="1"/>
</dbReference>
<dbReference type="Pfam" id="PF08447">
    <property type="entry name" value="PAS_3"/>
    <property type="match status" value="1"/>
</dbReference>
<dbReference type="SMART" id="SM00387">
    <property type="entry name" value="HATPase_c"/>
    <property type="match status" value="1"/>
</dbReference>
<evidence type="ECO:0000259" key="10">
    <source>
        <dbReference type="PROSITE" id="PS50112"/>
    </source>
</evidence>
<dbReference type="SMART" id="SM00086">
    <property type="entry name" value="PAC"/>
    <property type="match status" value="1"/>
</dbReference>
<evidence type="ECO:0000256" key="5">
    <source>
        <dbReference type="ARBA" id="ARBA00022777"/>
    </source>
</evidence>
<dbReference type="Proteomes" id="UP001221838">
    <property type="component" value="Unassembled WGS sequence"/>
</dbReference>
<dbReference type="SMART" id="SM00388">
    <property type="entry name" value="HisKA"/>
    <property type="match status" value="1"/>
</dbReference>
<organism evidence="12 13">
    <name type="scientific">Stigmatella ashevillensis</name>
    <dbReference type="NCBI Taxonomy" id="2995309"/>
    <lineage>
        <taxon>Bacteria</taxon>
        <taxon>Pseudomonadati</taxon>
        <taxon>Myxococcota</taxon>
        <taxon>Myxococcia</taxon>
        <taxon>Myxococcales</taxon>
        <taxon>Cystobacterineae</taxon>
        <taxon>Archangiaceae</taxon>
        <taxon>Stigmatella</taxon>
    </lineage>
</organism>
<feature type="coiled-coil region" evidence="7">
    <location>
        <begin position="245"/>
        <end position="275"/>
    </location>
</feature>
<dbReference type="PANTHER" id="PTHR43047">
    <property type="entry name" value="TWO-COMPONENT HISTIDINE PROTEIN KINASE"/>
    <property type="match status" value="1"/>
</dbReference>
<dbReference type="InterPro" id="IPR036097">
    <property type="entry name" value="HisK_dim/P_sf"/>
</dbReference>
<feature type="domain" description="Response regulatory" evidence="9">
    <location>
        <begin position="1"/>
        <end position="115"/>
    </location>
</feature>
<comment type="caution">
    <text evidence="12">The sequence shown here is derived from an EMBL/GenBank/DDBJ whole genome shotgun (WGS) entry which is preliminary data.</text>
</comment>
<evidence type="ECO:0000256" key="1">
    <source>
        <dbReference type="ARBA" id="ARBA00000085"/>
    </source>
</evidence>
<dbReference type="SUPFAM" id="SSF55785">
    <property type="entry name" value="PYP-like sensor domain (PAS domain)"/>
    <property type="match status" value="1"/>
</dbReference>
<dbReference type="CDD" id="cd00082">
    <property type="entry name" value="HisKA"/>
    <property type="match status" value="1"/>
</dbReference>
<dbReference type="EC" id="2.7.13.3" evidence="2"/>
<dbReference type="InterPro" id="IPR000014">
    <property type="entry name" value="PAS"/>
</dbReference>
<dbReference type="Gene3D" id="3.30.450.20">
    <property type="entry name" value="PAS domain"/>
    <property type="match status" value="1"/>
</dbReference>
<evidence type="ECO:0000256" key="7">
    <source>
        <dbReference type="SAM" id="Coils"/>
    </source>
</evidence>
<feature type="modified residue" description="4-aspartylphosphate" evidence="6">
    <location>
        <position position="50"/>
    </location>
</feature>
<keyword evidence="4" id="KW-0808">Transferase</keyword>
<dbReference type="InterPro" id="IPR035965">
    <property type="entry name" value="PAS-like_dom_sf"/>
</dbReference>
<dbReference type="InterPro" id="IPR001610">
    <property type="entry name" value="PAC"/>
</dbReference>
<name>A0ABT5DF84_9BACT</name>
<dbReference type="SMART" id="SM00448">
    <property type="entry name" value="REC"/>
    <property type="match status" value="1"/>
</dbReference>
<feature type="domain" description="PAC" evidence="11">
    <location>
        <begin position="209"/>
        <end position="261"/>
    </location>
</feature>
<dbReference type="PROSITE" id="PS50110">
    <property type="entry name" value="RESPONSE_REGULATORY"/>
    <property type="match status" value="1"/>
</dbReference>
<dbReference type="RefSeq" id="WP_272142378.1">
    <property type="nucleotide sequence ID" value="NZ_JAQNDM010000002.1"/>
</dbReference>
<protein>
    <recommendedName>
        <fullName evidence="2">histidine kinase</fullName>
        <ecNumber evidence="2">2.7.13.3</ecNumber>
    </recommendedName>
</protein>
<keyword evidence="12" id="KW-0547">Nucleotide-binding</keyword>
<sequence>MLLEDSELDAELMTARLEEEGLRFQWERAGGREDFMRALEQGRFDVVLSDYNVPGFDGLSALEAVRSRQPDTPFLFVSGALGEDLAIELLKRGATDYVLKDRLERLAPSVRRALREAEGHRARKRTEEALRKSEERYQLVIRATFDAVWDWDLETDRVEWSEATGQVFGHGLHEAGPDLSWWLQYIHAEDLPRVMDSLRNVRDAGADRWRDEFRFQRKDGGYSYVVVQGIMVRTTEGKAVRMVGAIQDISELRRAEEERERLLREAQQRVEFEQQLIGIVSHDLRNPLGSILAGASMLVQRETLEPWVAKTAARILSSASRANRMIRDLLDFTQSRMRSGIPVRPTPLDFHELTLQVVEETRAVHAERDIQVTQCGDGAGHGDADRVAQLLSNLLSNALKYSPAGTPVRVETHGEAERVVLRVHNEGEPIGPELLPRIFEPLQRGKRKAAHSDRSIGLGLYIVRQLVLAHGGQVDVRSTGEEGTTFTVTLPRLAPGFQGTE</sequence>
<comment type="catalytic activity">
    <reaction evidence="1">
        <text>ATP + protein L-histidine = ADP + protein N-phospho-L-histidine.</text>
        <dbReference type="EC" id="2.7.13.3"/>
    </reaction>
</comment>
<dbReference type="Pfam" id="PF00072">
    <property type="entry name" value="Response_reg"/>
    <property type="match status" value="1"/>
</dbReference>
<dbReference type="Pfam" id="PF00512">
    <property type="entry name" value="HisKA"/>
    <property type="match status" value="1"/>
</dbReference>
<evidence type="ECO:0000259" key="9">
    <source>
        <dbReference type="PROSITE" id="PS50110"/>
    </source>
</evidence>
<dbReference type="InterPro" id="IPR013655">
    <property type="entry name" value="PAS_fold_3"/>
</dbReference>
<dbReference type="PROSITE" id="PS50112">
    <property type="entry name" value="PAS"/>
    <property type="match status" value="1"/>
</dbReference>
<keyword evidence="13" id="KW-1185">Reference proteome</keyword>
<dbReference type="PANTHER" id="PTHR43047:SF62">
    <property type="entry name" value="SENSOR HISTIDINE KINASE DPIB"/>
    <property type="match status" value="1"/>
</dbReference>
<proteinExistence type="predicted"/>
<dbReference type="GO" id="GO:0005524">
    <property type="term" value="F:ATP binding"/>
    <property type="evidence" value="ECO:0007669"/>
    <property type="project" value="UniProtKB-KW"/>
</dbReference>
<keyword evidence="5" id="KW-0418">Kinase</keyword>
<dbReference type="Gene3D" id="3.30.565.10">
    <property type="entry name" value="Histidine kinase-like ATPase, C-terminal domain"/>
    <property type="match status" value="1"/>
</dbReference>
<keyword evidence="12" id="KW-0067">ATP-binding</keyword>
<evidence type="ECO:0000256" key="4">
    <source>
        <dbReference type="ARBA" id="ARBA00022679"/>
    </source>
</evidence>
<dbReference type="InterPro" id="IPR000700">
    <property type="entry name" value="PAS-assoc_C"/>
</dbReference>
<gene>
    <name evidence="12" type="ORF">POL68_27770</name>
</gene>
<dbReference type="PROSITE" id="PS50109">
    <property type="entry name" value="HIS_KIN"/>
    <property type="match status" value="1"/>
</dbReference>
<evidence type="ECO:0000313" key="12">
    <source>
        <dbReference type="EMBL" id="MDC0712297.1"/>
    </source>
</evidence>
<feature type="domain" description="Histidine kinase" evidence="8">
    <location>
        <begin position="279"/>
        <end position="494"/>
    </location>
</feature>
<dbReference type="SUPFAM" id="SSF55874">
    <property type="entry name" value="ATPase domain of HSP90 chaperone/DNA topoisomerase II/histidine kinase"/>
    <property type="match status" value="1"/>
</dbReference>
<dbReference type="InterPro" id="IPR003661">
    <property type="entry name" value="HisK_dim/P_dom"/>
</dbReference>
<dbReference type="EMBL" id="JAQNDM010000002">
    <property type="protein sequence ID" value="MDC0712297.1"/>
    <property type="molecule type" value="Genomic_DNA"/>
</dbReference>
<dbReference type="Gene3D" id="3.40.50.2300">
    <property type="match status" value="1"/>
</dbReference>
<dbReference type="Pfam" id="PF02518">
    <property type="entry name" value="HATPase_c"/>
    <property type="match status" value="1"/>
</dbReference>
<evidence type="ECO:0000313" key="13">
    <source>
        <dbReference type="Proteomes" id="UP001221838"/>
    </source>
</evidence>
<accession>A0ABT5DF84</accession>
<evidence type="ECO:0000259" key="11">
    <source>
        <dbReference type="PROSITE" id="PS50113"/>
    </source>
</evidence>
<dbReference type="InterPro" id="IPR005467">
    <property type="entry name" value="His_kinase_dom"/>
</dbReference>
<feature type="domain" description="PAS" evidence="10">
    <location>
        <begin position="133"/>
        <end position="205"/>
    </location>
</feature>
<evidence type="ECO:0000256" key="6">
    <source>
        <dbReference type="PROSITE-ProRule" id="PRU00169"/>
    </source>
</evidence>
<reference evidence="12 13" key="1">
    <citation type="submission" date="2022-11" db="EMBL/GenBank/DDBJ databases">
        <title>Minimal conservation of predation-associated metabolite biosynthetic gene clusters underscores biosynthetic potential of Myxococcota including descriptions for ten novel species: Archangium lansinium sp. nov., Myxococcus landrumus sp. nov., Nannocystis bai.</title>
        <authorList>
            <person name="Ahearne A."/>
            <person name="Stevens C."/>
            <person name="Dowd S."/>
        </authorList>
    </citation>
    <scope>NUCLEOTIDE SEQUENCE [LARGE SCALE GENOMIC DNA]</scope>
    <source>
        <strain evidence="12 13">NCWAL01</strain>
    </source>
</reference>
<evidence type="ECO:0000259" key="8">
    <source>
        <dbReference type="PROSITE" id="PS50109"/>
    </source>
</evidence>
<dbReference type="SUPFAM" id="SSF47384">
    <property type="entry name" value="Homodimeric domain of signal transducing histidine kinase"/>
    <property type="match status" value="1"/>
</dbReference>
<dbReference type="PRINTS" id="PR00344">
    <property type="entry name" value="BCTRLSENSOR"/>
</dbReference>
<evidence type="ECO:0000256" key="3">
    <source>
        <dbReference type="ARBA" id="ARBA00022553"/>
    </source>
</evidence>
<dbReference type="InterPro" id="IPR036890">
    <property type="entry name" value="HATPase_C_sf"/>
</dbReference>
<keyword evidence="3 6" id="KW-0597">Phosphoprotein</keyword>